<dbReference type="InterPro" id="IPR036779">
    <property type="entry name" value="LysM_dom_sf"/>
</dbReference>
<dbReference type="EMBL" id="PQVF01000016">
    <property type="protein sequence ID" value="POY34972.1"/>
    <property type="molecule type" value="Genomic_DNA"/>
</dbReference>
<sequence>MALQEKYQEVINYARTNGVNDLSVQEQNNVLYLTGTSPSDSVKQQIWSIYEKIDPEMRAADMVLNISVAAGASTTYTVQPGDSLSKIATKYSGLKWQDIFEANKDQISNPDLIQPGMVLKIPN</sequence>
<name>A0A2S4ZYG8_9SPHI</name>
<dbReference type="SUPFAM" id="SSF54106">
    <property type="entry name" value="LysM domain"/>
    <property type="match status" value="1"/>
</dbReference>
<gene>
    <name evidence="2" type="ORF">C3K47_17880</name>
</gene>
<protein>
    <submittedName>
        <fullName evidence="2">Peptidoglycan-binding protein</fullName>
    </submittedName>
</protein>
<dbReference type="SMART" id="SM00257">
    <property type="entry name" value="LysM"/>
    <property type="match status" value="1"/>
</dbReference>
<feature type="domain" description="LysM" evidence="1">
    <location>
        <begin position="74"/>
        <end position="121"/>
    </location>
</feature>
<dbReference type="PANTHER" id="PTHR34700">
    <property type="entry name" value="POTASSIUM BINDING PROTEIN KBP"/>
    <property type="match status" value="1"/>
</dbReference>
<dbReference type="AlphaFoldDB" id="A0A2S4ZYG8"/>
<dbReference type="RefSeq" id="WP_103790533.1">
    <property type="nucleotide sequence ID" value="NZ_PQVF01000016.1"/>
</dbReference>
<dbReference type="InterPro" id="IPR052196">
    <property type="entry name" value="Bact_Kbp"/>
</dbReference>
<evidence type="ECO:0000259" key="1">
    <source>
        <dbReference type="PROSITE" id="PS51782"/>
    </source>
</evidence>
<dbReference type="CDD" id="cd00118">
    <property type="entry name" value="LysM"/>
    <property type="match status" value="1"/>
</dbReference>
<organism evidence="2 3">
    <name type="scientific">Solitalea longa</name>
    <dbReference type="NCBI Taxonomy" id="2079460"/>
    <lineage>
        <taxon>Bacteria</taxon>
        <taxon>Pseudomonadati</taxon>
        <taxon>Bacteroidota</taxon>
        <taxon>Sphingobacteriia</taxon>
        <taxon>Sphingobacteriales</taxon>
        <taxon>Sphingobacteriaceae</taxon>
        <taxon>Solitalea</taxon>
    </lineage>
</organism>
<dbReference type="Proteomes" id="UP000236893">
    <property type="component" value="Unassembled WGS sequence"/>
</dbReference>
<keyword evidence="3" id="KW-1185">Reference proteome</keyword>
<evidence type="ECO:0000313" key="3">
    <source>
        <dbReference type="Proteomes" id="UP000236893"/>
    </source>
</evidence>
<dbReference type="Pfam" id="PF01476">
    <property type="entry name" value="LysM"/>
    <property type="match status" value="1"/>
</dbReference>
<dbReference type="OrthoDB" id="370541at2"/>
<accession>A0A2S4ZYG8</accession>
<proteinExistence type="predicted"/>
<dbReference type="InterPro" id="IPR018392">
    <property type="entry name" value="LysM"/>
</dbReference>
<dbReference type="PROSITE" id="PS51782">
    <property type="entry name" value="LYSM"/>
    <property type="match status" value="1"/>
</dbReference>
<comment type="caution">
    <text evidence="2">The sequence shown here is derived from an EMBL/GenBank/DDBJ whole genome shotgun (WGS) entry which is preliminary data.</text>
</comment>
<dbReference type="Gene3D" id="3.10.350.10">
    <property type="entry name" value="LysM domain"/>
    <property type="match status" value="1"/>
</dbReference>
<reference evidence="2 3" key="1">
    <citation type="submission" date="2018-01" db="EMBL/GenBank/DDBJ databases">
        <authorList>
            <person name="Gaut B.S."/>
            <person name="Morton B.R."/>
            <person name="Clegg M.T."/>
            <person name="Duvall M.R."/>
        </authorList>
    </citation>
    <scope>NUCLEOTIDE SEQUENCE [LARGE SCALE GENOMIC DNA]</scope>
    <source>
        <strain evidence="2 3">HR-AV</strain>
    </source>
</reference>
<evidence type="ECO:0000313" key="2">
    <source>
        <dbReference type="EMBL" id="POY34972.1"/>
    </source>
</evidence>
<dbReference type="PANTHER" id="PTHR34700:SF4">
    <property type="entry name" value="PHAGE-LIKE ELEMENT PBSX PROTEIN XKDP"/>
    <property type="match status" value="1"/>
</dbReference>